<evidence type="ECO:0000256" key="10">
    <source>
        <dbReference type="HAMAP-Rule" id="MF_00162"/>
    </source>
</evidence>
<dbReference type="Pfam" id="PF02955">
    <property type="entry name" value="GSH-S_ATP"/>
    <property type="match status" value="1"/>
</dbReference>
<dbReference type="GO" id="GO:0046872">
    <property type="term" value="F:metal ion binding"/>
    <property type="evidence" value="ECO:0007669"/>
    <property type="project" value="UniProtKB-KW"/>
</dbReference>
<dbReference type="GO" id="GO:0004363">
    <property type="term" value="F:glutathione synthase activity"/>
    <property type="evidence" value="ECO:0007669"/>
    <property type="project" value="UniProtKB-UniRule"/>
</dbReference>
<protein>
    <recommendedName>
        <fullName evidence="10">Glutathione synthetase</fullName>
        <ecNumber evidence="10">6.3.2.3</ecNumber>
    </recommendedName>
    <alternativeName>
        <fullName evidence="10">GSH synthetase</fullName>
        <shortName evidence="10">GSH-S</shortName>
        <shortName evidence="10">GSHase</shortName>
    </alternativeName>
    <alternativeName>
        <fullName evidence="10">Glutathione synthase</fullName>
    </alternativeName>
</protein>
<evidence type="ECO:0000256" key="9">
    <source>
        <dbReference type="ARBA" id="ARBA00023211"/>
    </source>
</evidence>
<dbReference type="AlphaFoldDB" id="A0A2W5FKY3"/>
<dbReference type="GO" id="GO:0005524">
    <property type="term" value="F:ATP binding"/>
    <property type="evidence" value="ECO:0007669"/>
    <property type="project" value="UniProtKB-UniRule"/>
</dbReference>
<dbReference type="NCBIfam" id="NF003573">
    <property type="entry name" value="PRK05246.1"/>
    <property type="match status" value="1"/>
</dbReference>
<name>A0A2W5FKY3_9BACT</name>
<dbReference type="PANTHER" id="PTHR21621:SF4">
    <property type="entry name" value="GLUTATHIONE SYNTHETASE"/>
    <property type="match status" value="1"/>
</dbReference>
<evidence type="ECO:0000256" key="5">
    <source>
        <dbReference type="ARBA" id="ARBA00022723"/>
    </source>
</evidence>
<dbReference type="Pfam" id="PF02951">
    <property type="entry name" value="GSH-S_N"/>
    <property type="match status" value="1"/>
</dbReference>
<evidence type="ECO:0000256" key="6">
    <source>
        <dbReference type="ARBA" id="ARBA00022741"/>
    </source>
</evidence>
<dbReference type="NCBIfam" id="TIGR01380">
    <property type="entry name" value="glut_syn"/>
    <property type="match status" value="1"/>
</dbReference>
<organism evidence="12 13">
    <name type="scientific">Micavibrio aeruginosavorus</name>
    <dbReference type="NCBI Taxonomy" id="349221"/>
    <lineage>
        <taxon>Bacteria</taxon>
        <taxon>Pseudomonadati</taxon>
        <taxon>Bdellovibrionota</taxon>
        <taxon>Bdellovibrionia</taxon>
        <taxon>Bdellovibrionales</taxon>
        <taxon>Pseudobdellovibrionaceae</taxon>
        <taxon>Micavibrio</taxon>
    </lineage>
</organism>
<sequence>MPPVSIAFVIDKIESIKPYKDSTVAMMKAAQNRGIGLFYLTIDDLFIEENSAKAACQKLTLTDDKIDWYWLEEKRDFELKDFTVILMRKDPPVDKRFIHACYMLEHAVRSGAKVLNNPTALIALNEKLYAGFFPDLCPATTISSDLSVLKKFLDTHGKIIIKPLDAMGGHGVFMVDKNDVNFEVIWELHTQRGSYPVIAQEFIPAITDGDKRVIVINGKAFGHVLVRNPKAGSIRGNIAAGGTTFVRPINETEQKICDIVGPSLIKNGILFAGLDIIGDRLIEINITSPTGLKEISAACGTDLGDLIIGEILDQVK</sequence>
<dbReference type="GO" id="GO:0005737">
    <property type="term" value="C:cytoplasm"/>
    <property type="evidence" value="ECO:0007669"/>
    <property type="project" value="TreeGrafter"/>
</dbReference>
<evidence type="ECO:0000256" key="4">
    <source>
        <dbReference type="ARBA" id="ARBA00022684"/>
    </source>
</evidence>
<evidence type="ECO:0000256" key="7">
    <source>
        <dbReference type="ARBA" id="ARBA00022840"/>
    </source>
</evidence>
<dbReference type="SUPFAM" id="SSF52440">
    <property type="entry name" value="PreATP-grasp domain"/>
    <property type="match status" value="1"/>
</dbReference>
<dbReference type="InterPro" id="IPR006284">
    <property type="entry name" value="Glut_synth_pro"/>
</dbReference>
<comment type="similarity">
    <text evidence="10">Belongs to the prokaryotic GSH synthase family.</text>
</comment>
<dbReference type="EMBL" id="QFOT01000057">
    <property type="protein sequence ID" value="PZP55653.1"/>
    <property type="molecule type" value="Genomic_DNA"/>
</dbReference>
<keyword evidence="3 10" id="KW-0436">Ligase</keyword>
<gene>
    <name evidence="10" type="primary">gshB</name>
    <name evidence="12" type="ORF">DI586_06205</name>
</gene>
<keyword evidence="6 10" id="KW-0547">Nucleotide-binding</keyword>
<evidence type="ECO:0000256" key="3">
    <source>
        <dbReference type="ARBA" id="ARBA00022598"/>
    </source>
</evidence>
<keyword evidence="5" id="KW-0479">Metal-binding</keyword>
<reference evidence="12 13" key="1">
    <citation type="submission" date="2017-08" db="EMBL/GenBank/DDBJ databases">
        <title>Infants hospitalized years apart are colonized by the same room-sourced microbial strains.</title>
        <authorList>
            <person name="Brooks B."/>
            <person name="Olm M.R."/>
            <person name="Firek B.A."/>
            <person name="Baker R."/>
            <person name="Thomas B.C."/>
            <person name="Morowitz M.J."/>
            <person name="Banfield J.F."/>
        </authorList>
    </citation>
    <scope>NUCLEOTIDE SEQUENCE [LARGE SCALE GENOMIC DNA]</scope>
    <source>
        <strain evidence="12">S2_006_000_R2_64</strain>
    </source>
</reference>
<dbReference type="Gene3D" id="3.30.470.20">
    <property type="entry name" value="ATP-grasp fold, B domain"/>
    <property type="match status" value="1"/>
</dbReference>
<evidence type="ECO:0000259" key="11">
    <source>
        <dbReference type="PROSITE" id="PS50975"/>
    </source>
</evidence>
<dbReference type="SUPFAM" id="SSF56059">
    <property type="entry name" value="Glutathione synthetase ATP-binding domain-like"/>
    <property type="match status" value="1"/>
</dbReference>
<feature type="domain" description="ATP-grasp" evidence="11">
    <location>
        <begin position="126"/>
        <end position="312"/>
    </location>
</feature>
<dbReference type="InterPro" id="IPR004215">
    <property type="entry name" value="GSHS_N"/>
</dbReference>
<dbReference type="UniPathway" id="UPA00142">
    <property type="reaction ID" value="UER00210"/>
</dbReference>
<dbReference type="HAMAP" id="MF_00162">
    <property type="entry name" value="GSH_S"/>
    <property type="match status" value="1"/>
</dbReference>
<keyword evidence="8" id="KW-0460">Magnesium</keyword>
<comment type="pathway">
    <text evidence="10">Sulfur metabolism; glutathione biosynthesis; glutathione from L-cysteine and L-glutamate: step 2/2.</text>
</comment>
<evidence type="ECO:0000313" key="13">
    <source>
        <dbReference type="Proteomes" id="UP000249739"/>
    </source>
</evidence>
<evidence type="ECO:0000313" key="12">
    <source>
        <dbReference type="EMBL" id="PZP55653.1"/>
    </source>
</evidence>
<accession>A0A2W5FKY3</accession>
<evidence type="ECO:0000256" key="8">
    <source>
        <dbReference type="ARBA" id="ARBA00022842"/>
    </source>
</evidence>
<evidence type="ECO:0000256" key="1">
    <source>
        <dbReference type="ARBA" id="ARBA00001936"/>
    </source>
</evidence>
<keyword evidence="9" id="KW-0464">Manganese</keyword>
<dbReference type="EC" id="6.3.2.3" evidence="10"/>
<dbReference type="Proteomes" id="UP000249739">
    <property type="component" value="Unassembled WGS sequence"/>
</dbReference>
<dbReference type="PROSITE" id="PS50975">
    <property type="entry name" value="ATP_GRASP"/>
    <property type="match status" value="1"/>
</dbReference>
<keyword evidence="4 10" id="KW-0317">Glutathione biosynthesis</keyword>
<keyword evidence="7 10" id="KW-0067">ATP-binding</keyword>
<evidence type="ECO:0000256" key="2">
    <source>
        <dbReference type="ARBA" id="ARBA00001946"/>
    </source>
</evidence>
<dbReference type="InterPro" id="IPR013815">
    <property type="entry name" value="ATP_grasp_subdomain_1"/>
</dbReference>
<dbReference type="InterPro" id="IPR016185">
    <property type="entry name" value="PreATP-grasp_dom_sf"/>
</dbReference>
<comment type="cofactor">
    <cofactor evidence="2">
        <name>Mg(2+)</name>
        <dbReference type="ChEBI" id="CHEBI:18420"/>
    </cofactor>
</comment>
<dbReference type="Gene3D" id="3.40.50.20">
    <property type="match status" value="1"/>
</dbReference>
<dbReference type="InterPro" id="IPR011761">
    <property type="entry name" value="ATP-grasp"/>
</dbReference>
<dbReference type="InterPro" id="IPR004218">
    <property type="entry name" value="GSHS_ATP-bd"/>
</dbReference>
<comment type="cofactor">
    <cofactor evidence="1">
        <name>Mn(2+)</name>
        <dbReference type="ChEBI" id="CHEBI:29035"/>
    </cofactor>
</comment>
<dbReference type="PANTHER" id="PTHR21621">
    <property type="entry name" value="RIBOSOMAL PROTEIN S6 MODIFICATION PROTEIN"/>
    <property type="match status" value="1"/>
</dbReference>
<comment type="caution">
    <text evidence="12">The sequence shown here is derived from an EMBL/GenBank/DDBJ whole genome shotgun (WGS) entry which is preliminary data.</text>
</comment>
<proteinExistence type="inferred from homology"/>
<comment type="catalytic activity">
    <reaction evidence="10">
        <text>gamma-L-glutamyl-L-cysteine + glycine + ATP = glutathione + ADP + phosphate + H(+)</text>
        <dbReference type="Rhea" id="RHEA:13557"/>
        <dbReference type="ChEBI" id="CHEBI:15378"/>
        <dbReference type="ChEBI" id="CHEBI:30616"/>
        <dbReference type="ChEBI" id="CHEBI:43474"/>
        <dbReference type="ChEBI" id="CHEBI:57305"/>
        <dbReference type="ChEBI" id="CHEBI:57925"/>
        <dbReference type="ChEBI" id="CHEBI:58173"/>
        <dbReference type="ChEBI" id="CHEBI:456216"/>
        <dbReference type="EC" id="6.3.2.3"/>
    </reaction>
</comment>
<dbReference type="Gene3D" id="3.30.1490.20">
    <property type="entry name" value="ATP-grasp fold, A domain"/>
    <property type="match status" value="1"/>
</dbReference>